<evidence type="ECO:0000256" key="1">
    <source>
        <dbReference type="ARBA" id="ARBA00002777"/>
    </source>
</evidence>
<feature type="binding site" evidence="11">
    <location>
        <position position="105"/>
    </location>
    <ligand>
        <name>5-methyltetrahydropteroyltri-L-glutamate</name>
        <dbReference type="ChEBI" id="CHEBI:58207"/>
    </ligand>
</feature>
<keyword evidence="5 16" id="KW-0489">Methyltransferase</keyword>
<dbReference type="GO" id="GO:0032259">
    <property type="term" value="P:methylation"/>
    <property type="evidence" value="ECO:0007669"/>
    <property type="project" value="UniProtKB-KW"/>
</dbReference>
<feature type="binding site" evidence="12">
    <location>
        <position position="630"/>
    </location>
    <ligand>
        <name>Zn(2+)</name>
        <dbReference type="ChEBI" id="CHEBI:29105"/>
        <label>1</label>
        <note>catalytic</note>
    </ligand>
</feature>
<feature type="binding site" evidence="11">
    <location>
        <position position="564"/>
    </location>
    <ligand>
        <name>L-homocysteine</name>
        <dbReference type="ChEBI" id="CHEBI:58199"/>
    </ligand>
</feature>
<feature type="binding site" evidence="12">
    <location>
        <position position="608"/>
    </location>
    <ligand>
        <name>Zn(2+)</name>
        <dbReference type="ChEBI" id="CHEBI:29105"/>
        <label>1</label>
        <note>catalytic</note>
    </ligand>
</feature>
<reference evidence="16" key="1">
    <citation type="journal article" date="2020" name="mSystems">
        <title>Genome- and Community-Level Interaction Insights into Carbon Utilization and Element Cycling Functions of Hydrothermarchaeota in Hydrothermal Sediment.</title>
        <authorList>
            <person name="Zhou Z."/>
            <person name="Liu Y."/>
            <person name="Xu W."/>
            <person name="Pan J."/>
            <person name="Luo Z.H."/>
            <person name="Li M."/>
        </authorList>
    </citation>
    <scope>NUCLEOTIDE SEQUENCE [LARGE SCALE GENOMIC DNA]</scope>
    <source>
        <strain evidence="16">HyVt-115</strain>
    </source>
</reference>
<dbReference type="InterPro" id="IPR002629">
    <property type="entry name" value="Met_Synth_C/arc"/>
</dbReference>
<evidence type="ECO:0000256" key="9">
    <source>
        <dbReference type="ARBA" id="ARBA00022833"/>
    </source>
</evidence>
<feature type="binding site" evidence="11">
    <location>
        <begin position="396"/>
        <end position="398"/>
    </location>
    <ligand>
        <name>L-homocysteine</name>
        <dbReference type="ChEBI" id="CHEBI:58199"/>
    </ligand>
</feature>
<keyword evidence="8 12" id="KW-0479">Metal-binding</keyword>
<keyword evidence="9 12" id="KW-0862">Zinc</keyword>
<dbReference type="InterPro" id="IPR038071">
    <property type="entry name" value="UROD/MetE-like_sf"/>
</dbReference>
<dbReference type="CDD" id="cd03311">
    <property type="entry name" value="CIMS_C_terminal_like"/>
    <property type="match status" value="1"/>
</dbReference>
<dbReference type="NCBIfam" id="NF003556">
    <property type="entry name" value="PRK05222.1"/>
    <property type="match status" value="1"/>
</dbReference>
<feature type="binding site" evidence="11">
    <location>
        <position position="449"/>
    </location>
    <ligand>
        <name>L-methionine</name>
        <dbReference type="ChEBI" id="CHEBI:57844"/>
    </ligand>
</feature>
<evidence type="ECO:0000256" key="4">
    <source>
        <dbReference type="ARBA" id="ARBA00012034"/>
    </source>
</evidence>
<dbReference type="PIRSF" id="PIRSF000382">
    <property type="entry name" value="MeTrfase_B12_ind"/>
    <property type="match status" value="1"/>
</dbReference>
<dbReference type="Gene3D" id="3.20.20.210">
    <property type="match status" value="2"/>
</dbReference>
<keyword evidence="10" id="KW-0486">Methionine biosynthesis</keyword>
<sequence length="724" mass="82945">MVEAYAYGFPRIGRGRSYKFLIEGYWEGKISEKGLREGLLELEERRIGAYASEVDAFPLGELTFYDKMLDTALMVGLYSVEDLQGYYRLCRGREALTLTKWFNTNYHYLVPEVRRGSFRLNSFWVDGGLSLSHSRGVPYLLGPFTFLKLSRLEGVGFGDALFGLAQVYGELLEGMDEVHMDEPALVMELTDEERTFLREVYRELGRKSRIHLFAYYAGVDRPSFLYDLPLSSLGLDLVHGRESLKSIMREGFSRGMRLVAGVVDGRSPWRTDLEAALRLLEKLARKVDRLAISNAAPLYHLPLSLEGEDLAPQLSGRLAFAREKLREIGLLAKVFRGEERLEEVFEPGPPGLVNFDVKRRVEEVKGREIRRLPSYGERRVLQKGLLGLPLFPTTTIGSFPQTSEVRQKRLAYKRGELAEGEYKAFVKEKIREAIRFQEEVGLDVLVHGEFERSDMVEFFAERLDGIATTAQGWVISYGTRCYRPPIIHGDVIRRRPLTLDEILYAQSLTDKPVKGMLTGPVTILAWSFVREDLPEEEVAYQIALALREEVMDYEAHGIKVIQVDEPALREKAPIKRREWDAYFSWAVKAFNLVVSRVRPDTQIHIHMCYSRFEDILGYLEEMDFDVISIEASRSRGEILRAFEERGFDREIGLGVWDVHSKEVPGVEEMMEIVERALKVIDEESFWINPDCGLKTRGWEEVGPALKNMVELATVLRRRYASGEA</sequence>
<feature type="binding site" evidence="11">
    <location>
        <position position="526"/>
    </location>
    <ligand>
        <name>5-methyltetrahydropteroyltri-L-glutamate</name>
        <dbReference type="ChEBI" id="CHEBI:58207"/>
    </ligand>
</feature>
<dbReference type="EC" id="2.1.1.14" evidence="4"/>
<dbReference type="GO" id="GO:0008270">
    <property type="term" value="F:zinc ion binding"/>
    <property type="evidence" value="ECO:0007669"/>
    <property type="project" value="InterPro"/>
</dbReference>
<accession>A0A7C0U6N6</accession>
<feature type="domain" description="Cobalamin-independent methionine synthase MetE N-terminal" evidence="15">
    <location>
        <begin position="5"/>
        <end position="287"/>
    </location>
</feature>
<feature type="domain" description="Cobalamin-independent methionine synthase MetE C-terminal/archaeal" evidence="14">
    <location>
        <begin position="391"/>
        <end position="713"/>
    </location>
</feature>
<feature type="binding site" evidence="11">
    <location>
        <position position="564"/>
    </location>
    <ligand>
        <name>L-methionine</name>
        <dbReference type="ChEBI" id="CHEBI:57844"/>
    </ligand>
</feature>
<evidence type="ECO:0000256" key="12">
    <source>
        <dbReference type="PIRSR" id="PIRSR000382-2"/>
    </source>
</evidence>
<organism evidence="16">
    <name type="scientific">Thermosulfidibacter takaii</name>
    <dbReference type="NCBI Taxonomy" id="412593"/>
    <lineage>
        <taxon>Bacteria</taxon>
        <taxon>Pseudomonadati</taxon>
        <taxon>Thermosulfidibacterota</taxon>
        <taxon>Thermosulfidibacteria</taxon>
        <taxon>Thermosulfidibacterales</taxon>
        <taxon>Thermosulfidibacteraceae</taxon>
    </lineage>
</organism>
<proteinExistence type="inferred from homology"/>
<dbReference type="Pfam" id="PF01717">
    <property type="entry name" value="Meth_synt_2"/>
    <property type="match status" value="1"/>
</dbReference>
<evidence type="ECO:0000256" key="5">
    <source>
        <dbReference type="ARBA" id="ARBA00022603"/>
    </source>
</evidence>
<dbReference type="EMBL" id="DQWS01000091">
    <property type="protein sequence ID" value="HDD52893.1"/>
    <property type="molecule type" value="Genomic_DNA"/>
</dbReference>
<dbReference type="GO" id="GO:0009086">
    <property type="term" value="P:methionine biosynthetic process"/>
    <property type="evidence" value="ECO:0007669"/>
    <property type="project" value="UniProtKB-KW"/>
</dbReference>
<dbReference type="SUPFAM" id="SSF51726">
    <property type="entry name" value="UROD/MetE-like"/>
    <property type="match status" value="2"/>
</dbReference>
<dbReference type="InterPro" id="IPR013215">
    <property type="entry name" value="Cbl-indep_Met_Synth_N"/>
</dbReference>
<comment type="pathway">
    <text evidence="2">Amino-acid biosynthesis; L-methionine biosynthesis via de novo pathway; L-methionine from L-homocysteine (MetE route): step 1/1.</text>
</comment>
<evidence type="ECO:0000256" key="11">
    <source>
        <dbReference type="PIRSR" id="PIRSR000382-1"/>
    </source>
</evidence>
<comment type="cofactor">
    <cofactor evidence="12">
        <name>Zn(2+)</name>
        <dbReference type="ChEBI" id="CHEBI:29105"/>
    </cofactor>
    <text evidence="12">Binds 2 Zn(2+) ions per subunit.</text>
</comment>
<comment type="function">
    <text evidence="1">Catalyzes the transfer of a methyl group from 5-methyltetrahydrofolate to homocysteine resulting in methionine formation.</text>
</comment>
<gene>
    <name evidence="16" type="primary">metE</name>
    <name evidence="16" type="ORF">ENF32_02340</name>
</gene>
<protein>
    <recommendedName>
        <fullName evidence="4">5-methyltetrahydropteroyltriglutamate--homocysteine S-methyltransferase</fullName>
        <ecNumber evidence="4">2.1.1.14</ecNumber>
    </recommendedName>
</protein>
<evidence type="ECO:0000256" key="7">
    <source>
        <dbReference type="ARBA" id="ARBA00022679"/>
    </source>
</evidence>
<keyword evidence="7 16" id="KW-0808">Transferase</keyword>
<feature type="binding site" evidence="11">
    <location>
        <begin position="396"/>
        <end position="398"/>
    </location>
    <ligand>
        <name>L-methionine</name>
        <dbReference type="ChEBI" id="CHEBI:57844"/>
    </ligand>
</feature>
<name>A0A7C0U6N6_9BACT</name>
<evidence type="ECO:0000256" key="10">
    <source>
        <dbReference type="ARBA" id="ARBA00023167"/>
    </source>
</evidence>
<evidence type="ECO:0000259" key="15">
    <source>
        <dbReference type="Pfam" id="PF08267"/>
    </source>
</evidence>
<keyword evidence="6" id="KW-0028">Amino-acid biosynthesis</keyword>
<evidence type="ECO:0000259" key="14">
    <source>
        <dbReference type="Pfam" id="PF01717"/>
    </source>
</evidence>
<evidence type="ECO:0000256" key="8">
    <source>
        <dbReference type="ARBA" id="ARBA00022723"/>
    </source>
</evidence>
<feature type="active site" description="Proton donor" evidence="13">
    <location>
        <position position="659"/>
    </location>
</feature>
<dbReference type="InterPro" id="IPR006276">
    <property type="entry name" value="Cobalamin-indep_Met_synthase"/>
</dbReference>
<dbReference type="PANTHER" id="PTHR30519">
    <property type="entry name" value="5-METHYLTETRAHYDROPTEROYLTRIGLUTAMATE--HOMOCYSTEINE METHYLTRANSFERASE"/>
    <property type="match status" value="1"/>
</dbReference>
<evidence type="ECO:0000256" key="2">
    <source>
        <dbReference type="ARBA" id="ARBA00004681"/>
    </source>
</evidence>
<dbReference type="GO" id="GO:0003871">
    <property type="term" value="F:5-methyltetrahydropteroyltriglutamate-homocysteine S-methyltransferase activity"/>
    <property type="evidence" value="ECO:0007669"/>
    <property type="project" value="UniProtKB-EC"/>
</dbReference>
<evidence type="ECO:0000256" key="3">
    <source>
        <dbReference type="ARBA" id="ARBA00009553"/>
    </source>
</evidence>
<dbReference type="UniPathway" id="UPA00051">
    <property type="reaction ID" value="UER00082"/>
</dbReference>
<feature type="binding site" evidence="11">
    <location>
        <begin position="480"/>
        <end position="481"/>
    </location>
    <ligand>
        <name>5-methyltetrahydropteroyltri-L-glutamate</name>
        <dbReference type="ChEBI" id="CHEBI:58207"/>
    </ligand>
</feature>
<comment type="caution">
    <text evidence="16">The sequence shown here is derived from an EMBL/GenBank/DDBJ whole genome shotgun (WGS) entry which is preliminary data.</text>
</comment>
<comment type="similarity">
    <text evidence="3">Belongs to the vitamin-B12 independent methionine synthase family.</text>
</comment>
<dbReference type="Proteomes" id="UP000885690">
    <property type="component" value="Unassembled WGS sequence"/>
</dbReference>
<feature type="binding site" evidence="12">
    <location>
        <position position="606"/>
    </location>
    <ligand>
        <name>Zn(2+)</name>
        <dbReference type="ChEBI" id="CHEBI:29105"/>
        <label>1</label>
        <note>catalytic</note>
    </ligand>
</feature>
<evidence type="ECO:0000256" key="6">
    <source>
        <dbReference type="ARBA" id="ARBA00022605"/>
    </source>
</evidence>
<dbReference type="AlphaFoldDB" id="A0A7C0U6N6"/>
<feature type="binding site" evidence="11">
    <location>
        <position position="19"/>
    </location>
    <ligand>
        <name>5-methyltetrahydropteroyltri-L-glutamate</name>
        <dbReference type="ChEBI" id="CHEBI:58207"/>
    </ligand>
</feature>
<feature type="binding site" evidence="12">
    <location>
        <position position="691"/>
    </location>
    <ligand>
        <name>Zn(2+)</name>
        <dbReference type="ChEBI" id="CHEBI:29105"/>
        <label>1</label>
        <note>catalytic</note>
    </ligand>
</feature>
<evidence type="ECO:0000256" key="13">
    <source>
        <dbReference type="PIRSR" id="PIRSR000382-3"/>
    </source>
</evidence>
<dbReference type="Pfam" id="PF08267">
    <property type="entry name" value="Meth_synt_1"/>
    <property type="match status" value="1"/>
</dbReference>
<evidence type="ECO:0000313" key="16">
    <source>
        <dbReference type="EMBL" id="HDD52893.1"/>
    </source>
</evidence>